<accession>A0A3P8ATL1</accession>
<name>A0A3P8ATL1_HELPZ</name>
<proteinExistence type="predicted"/>
<dbReference type="Proteomes" id="UP000050761">
    <property type="component" value="Unassembled WGS sequence"/>
</dbReference>
<keyword evidence="2" id="KW-1185">Reference proteome</keyword>
<reference evidence="3" key="2">
    <citation type="submission" date="2019-09" db="UniProtKB">
        <authorList>
            <consortium name="WormBaseParasite"/>
        </authorList>
    </citation>
    <scope>IDENTIFICATION</scope>
</reference>
<dbReference type="OrthoDB" id="342981at2759"/>
<protein>
    <submittedName>
        <fullName evidence="3">Syntaxin-18</fullName>
    </submittedName>
</protein>
<evidence type="ECO:0000313" key="3">
    <source>
        <dbReference type="WBParaSite" id="HPBE_0001422901-mRNA-1"/>
    </source>
</evidence>
<dbReference type="EMBL" id="UZAH01028263">
    <property type="protein sequence ID" value="VDO98944.1"/>
    <property type="molecule type" value="Genomic_DNA"/>
</dbReference>
<organism evidence="1">
    <name type="scientific">Heligmosomoides polygyrus</name>
    <name type="common">Parasitic roundworm</name>
    <dbReference type="NCBI Taxonomy" id="6339"/>
    <lineage>
        <taxon>Eukaryota</taxon>
        <taxon>Metazoa</taxon>
        <taxon>Ecdysozoa</taxon>
        <taxon>Nematoda</taxon>
        <taxon>Chromadorea</taxon>
        <taxon>Rhabditida</taxon>
        <taxon>Rhabditina</taxon>
        <taxon>Rhabditomorpha</taxon>
        <taxon>Strongyloidea</taxon>
        <taxon>Heligmosomidae</taxon>
        <taxon>Heligmosomoides</taxon>
    </lineage>
</organism>
<dbReference type="WBParaSite" id="HPBE_0001422901-mRNA-1">
    <property type="protein sequence ID" value="HPBE_0001422901-mRNA-1"/>
    <property type="gene ID" value="HPBE_0001422901"/>
</dbReference>
<gene>
    <name evidence="1" type="ORF">HPBE_LOCUS14230</name>
</gene>
<reference evidence="1 2" key="1">
    <citation type="submission" date="2018-11" db="EMBL/GenBank/DDBJ databases">
        <authorList>
            <consortium name="Pathogen Informatics"/>
        </authorList>
    </citation>
    <scope>NUCLEOTIDE SEQUENCE [LARGE SCALE GENOMIC DNA]</scope>
</reference>
<sequence>MPIDQTAYFKAYVRRLTDRNDTSVGENDEKKQEQPSVSLVYKKMAAHAFTLGKDLVEFQQALSQLGHAIRRFSSQTRGDLLTAEEEKKHLSLVADSLDSYLKRIAKLVTDMRTLRLHNVAHLQKVQRLYNLVEAKQRREKERRPVKTDLAYIRSLSPDLRPPTMRRRHREFQACS</sequence>
<evidence type="ECO:0000313" key="2">
    <source>
        <dbReference type="Proteomes" id="UP000050761"/>
    </source>
</evidence>
<evidence type="ECO:0000313" key="1">
    <source>
        <dbReference type="EMBL" id="VDO98944.1"/>
    </source>
</evidence>
<dbReference type="AlphaFoldDB" id="A0A3P8ATL1"/>